<reference evidence="1 2" key="1">
    <citation type="submission" date="2012-11" db="EMBL/GenBank/DDBJ databases">
        <title>FINISHED of Natronococcus occultus SP4, DSM 3396.</title>
        <authorList>
            <consortium name="DOE Joint Genome Institute"/>
            <person name="Eisen J."/>
            <person name="Huntemann M."/>
            <person name="Wei C.-L."/>
            <person name="Han J."/>
            <person name="Detter J.C."/>
            <person name="Han C."/>
            <person name="Tapia R."/>
            <person name="Chen A."/>
            <person name="Kyrpides N."/>
            <person name="Mavromatis K."/>
            <person name="Markowitz V."/>
            <person name="Szeto E."/>
            <person name="Ivanova N."/>
            <person name="Mikhailova N."/>
            <person name="Ovchinnikova G."/>
            <person name="Pagani I."/>
            <person name="Pati A."/>
            <person name="Goodwin L."/>
            <person name="Nordberg H.P."/>
            <person name="Cantor M.N."/>
            <person name="Hua S.X."/>
            <person name="Woyke T."/>
            <person name="Eisen J."/>
            <person name="Klenk H.-P."/>
            <person name="Klenk H.-P."/>
        </authorList>
    </citation>
    <scope>NUCLEOTIDE SEQUENCE [LARGE SCALE GENOMIC DNA]</scope>
    <source>
        <strain evidence="1 2">SP4</strain>
    </source>
</reference>
<dbReference type="Pfam" id="PF19131">
    <property type="entry name" value="DUF5814"/>
    <property type="match status" value="1"/>
</dbReference>
<dbReference type="InterPro" id="IPR043852">
    <property type="entry name" value="DUF5814"/>
</dbReference>
<evidence type="ECO:0000313" key="2">
    <source>
        <dbReference type="Proteomes" id="UP000010878"/>
    </source>
</evidence>
<dbReference type="STRING" id="694430.Natoc_0295"/>
<dbReference type="KEGG" id="nou:Natoc_0295"/>
<protein>
    <recommendedName>
        <fullName evidence="3">Helicase</fullName>
    </recommendedName>
</protein>
<evidence type="ECO:0000313" key="1">
    <source>
        <dbReference type="EMBL" id="AGB36165.1"/>
    </source>
</evidence>
<keyword evidence="2" id="KW-1185">Reference proteome</keyword>
<evidence type="ECO:0008006" key="3">
    <source>
        <dbReference type="Google" id="ProtNLM"/>
    </source>
</evidence>
<dbReference type="Proteomes" id="UP000010878">
    <property type="component" value="Chromosome"/>
</dbReference>
<dbReference type="AlphaFoldDB" id="L0JV46"/>
<organism evidence="1 2">
    <name type="scientific">Natronococcus occultus SP4</name>
    <dbReference type="NCBI Taxonomy" id="694430"/>
    <lineage>
        <taxon>Archaea</taxon>
        <taxon>Methanobacteriati</taxon>
        <taxon>Methanobacteriota</taxon>
        <taxon>Stenosarchaea group</taxon>
        <taxon>Halobacteria</taxon>
        <taxon>Halobacteriales</taxon>
        <taxon>Natrialbaceae</taxon>
        <taxon>Natronococcus</taxon>
    </lineage>
</organism>
<name>L0JV46_9EURY</name>
<dbReference type="EMBL" id="CP003929">
    <property type="protein sequence ID" value="AGB36165.1"/>
    <property type="molecule type" value="Genomic_DNA"/>
</dbReference>
<sequence length="202" mass="22294">MVRGTAGPALFAFRGSHSLRSLRTALDPNRAHSEPRDRDVFRLAAPTSSNAVAITDKIYVKNHRQLASQLETNIPKGAFKGATLDVLFQGEGLEKLDEATQERVLDFSSDFLDCDCDNNPYCGCPERKFVRYLLELRAQGLGPDAIVDVMTDDYMVYAYSGDVLSFLDSGVRTLEAAEGLAEVEGSDETRAEIRQAKRDLAK</sequence>
<accession>L0JV46</accession>
<dbReference type="eggNOG" id="arCOG03143">
    <property type="taxonomic scope" value="Archaea"/>
</dbReference>
<dbReference type="HOGENOM" id="CLU_117036_0_0_2"/>
<gene>
    <name evidence="1" type="ORF">Natoc_0295</name>
</gene>
<proteinExistence type="predicted"/>